<proteinExistence type="predicted"/>
<dbReference type="GO" id="GO:0046872">
    <property type="term" value="F:metal ion binding"/>
    <property type="evidence" value="ECO:0007669"/>
    <property type="project" value="UniProtKB-KW"/>
</dbReference>
<dbReference type="GO" id="GO:0046491">
    <property type="term" value="P:L-methylmalonyl-CoA metabolic process"/>
    <property type="evidence" value="ECO:0007669"/>
    <property type="project" value="TreeGrafter"/>
</dbReference>
<dbReference type="PANTHER" id="PTHR43048:SF3">
    <property type="entry name" value="METHYLMALONYL-COA EPIMERASE, MITOCHONDRIAL"/>
    <property type="match status" value="1"/>
</dbReference>
<keyword evidence="3" id="KW-0732">Signal</keyword>
<name>A0A2Z5G3B9_9BACT</name>
<dbReference type="AlphaFoldDB" id="A0A2Z5G3B9"/>
<evidence type="ECO:0000256" key="1">
    <source>
        <dbReference type="ARBA" id="ARBA00022723"/>
    </source>
</evidence>
<keyword evidence="1" id="KW-0479">Metal-binding</keyword>
<dbReference type="InterPro" id="IPR029068">
    <property type="entry name" value="Glyas_Bleomycin-R_OHBP_Dase"/>
</dbReference>
<dbReference type="Pfam" id="PF00903">
    <property type="entry name" value="Glyoxalase"/>
    <property type="match status" value="2"/>
</dbReference>
<evidence type="ECO:0000313" key="6">
    <source>
        <dbReference type="Proteomes" id="UP000253606"/>
    </source>
</evidence>
<feature type="domain" description="VOC" evidence="4">
    <location>
        <begin position="52"/>
        <end position="167"/>
    </location>
</feature>
<protein>
    <recommendedName>
        <fullName evidence="4">VOC domain-containing protein</fullName>
    </recommendedName>
</protein>
<accession>A0A2Z5G3B9</accession>
<evidence type="ECO:0000256" key="3">
    <source>
        <dbReference type="SAM" id="SignalP"/>
    </source>
</evidence>
<dbReference type="Proteomes" id="UP000253606">
    <property type="component" value="Chromosome"/>
</dbReference>
<dbReference type="RefSeq" id="WP_236656903.1">
    <property type="nucleotide sequence ID" value="NZ_CP030840.1"/>
</dbReference>
<dbReference type="EMBL" id="CP030840">
    <property type="protein sequence ID" value="AXC13602.1"/>
    <property type="molecule type" value="Genomic_DNA"/>
</dbReference>
<evidence type="ECO:0000256" key="2">
    <source>
        <dbReference type="SAM" id="MobiDB-lite"/>
    </source>
</evidence>
<dbReference type="Gene3D" id="3.10.180.10">
    <property type="entry name" value="2,3-Dihydroxybiphenyl 1,2-Dioxygenase, domain 1"/>
    <property type="match status" value="2"/>
</dbReference>
<dbReference type="InterPro" id="IPR004360">
    <property type="entry name" value="Glyas_Fos-R_dOase_dom"/>
</dbReference>
<reference evidence="5 6" key="1">
    <citation type="journal article" date="2018" name="Front. Microbiol.">
        <title>Hydrolytic Capabilities as a Key to Environmental Success: Chitinolytic and Cellulolytic Acidobacteria From Acidic Sub-arctic Soils and Boreal Peatlands.</title>
        <authorList>
            <person name="Belova S.E."/>
            <person name="Ravin N.V."/>
            <person name="Pankratov T.A."/>
            <person name="Rakitin A.L."/>
            <person name="Ivanova A.A."/>
            <person name="Beletsky A.V."/>
            <person name="Mardanov A.V."/>
            <person name="Sinninghe Damste J.S."/>
            <person name="Dedysh S.N."/>
        </authorList>
    </citation>
    <scope>NUCLEOTIDE SEQUENCE [LARGE SCALE GENOMIC DNA]</scope>
    <source>
        <strain evidence="5 6">SBC82</strain>
    </source>
</reference>
<dbReference type="KEGG" id="abas:ACPOL_4327"/>
<dbReference type="PROSITE" id="PS51819">
    <property type="entry name" value="VOC"/>
    <property type="match status" value="2"/>
</dbReference>
<dbReference type="GO" id="GO:0004493">
    <property type="term" value="F:methylmalonyl-CoA epimerase activity"/>
    <property type="evidence" value="ECO:0007669"/>
    <property type="project" value="TreeGrafter"/>
</dbReference>
<organism evidence="5 6">
    <name type="scientific">Acidisarcina polymorpha</name>
    <dbReference type="NCBI Taxonomy" id="2211140"/>
    <lineage>
        <taxon>Bacteria</taxon>
        <taxon>Pseudomonadati</taxon>
        <taxon>Acidobacteriota</taxon>
        <taxon>Terriglobia</taxon>
        <taxon>Terriglobales</taxon>
        <taxon>Acidobacteriaceae</taxon>
        <taxon>Acidisarcina</taxon>
    </lineage>
</organism>
<dbReference type="SUPFAM" id="SSF54593">
    <property type="entry name" value="Glyoxalase/Bleomycin resistance protein/Dihydroxybiphenyl dioxygenase"/>
    <property type="match status" value="2"/>
</dbReference>
<dbReference type="InterPro" id="IPR037523">
    <property type="entry name" value="VOC_core"/>
</dbReference>
<sequence>MIQSFRSTTLILSLWMLPLLGTAQSSASPSSPPHASRRQGSHAPATRPAITGVSHLAVYATDPIKTADFYQRIVGCEKTSDFEDHPGVRYTFNSAQYVEVLPLPASAGEDRLDHIAFRTANVEALRLYLQGHGVPVPDRINIGQDANKTKWLEVKDFEGNRVQFVEDAKAAAGQPAAPDTKLVGHHIIHIGMAIRNRAEADSFYRDVLGFKLYWHGGVDPDQTDWVSMQVPDGTDWLEYMLTSGPSGSGIPYRISQKALGVLNHLSVGVPNMAAAVATLKSENRVGPRGNGPQIGRDGKWQFNDFDPDNTRLEYMEFTPVREPCCAPFTGPHPAEGN</sequence>
<dbReference type="PANTHER" id="PTHR43048">
    <property type="entry name" value="METHYLMALONYL-COA EPIMERASE"/>
    <property type="match status" value="1"/>
</dbReference>
<gene>
    <name evidence="5" type="ORF">ACPOL_4327</name>
</gene>
<evidence type="ECO:0000313" key="5">
    <source>
        <dbReference type="EMBL" id="AXC13602.1"/>
    </source>
</evidence>
<feature type="signal peptide" evidence="3">
    <location>
        <begin position="1"/>
        <end position="27"/>
    </location>
</feature>
<keyword evidence="6" id="KW-1185">Reference proteome</keyword>
<dbReference type="InterPro" id="IPR051785">
    <property type="entry name" value="MMCE/EMCE_epimerase"/>
</dbReference>
<feature type="region of interest" description="Disordered" evidence="2">
    <location>
        <begin position="26"/>
        <end position="47"/>
    </location>
</feature>
<evidence type="ECO:0000259" key="4">
    <source>
        <dbReference type="PROSITE" id="PS51819"/>
    </source>
</evidence>
<dbReference type="CDD" id="cd06587">
    <property type="entry name" value="VOC"/>
    <property type="match status" value="1"/>
</dbReference>
<feature type="domain" description="VOC" evidence="4">
    <location>
        <begin position="186"/>
        <end position="317"/>
    </location>
</feature>
<feature type="chain" id="PRO_5016429555" description="VOC domain-containing protein" evidence="3">
    <location>
        <begin position="28"/>
        <end position="337"/>
    </location>
</feature>